<dbReference type="SUPFAM" id="SSF54768">
    <property type="entry name" value="dsRNA-binding domain-like"/>
    <property type="match status" value="1"/>
</dbReference>
<dbReference type="Proteomes" id="UP000320333">
    <property type="component" value="Unassembled WGS sequence"/>
</dbReference>
<keyword evidence="4" id="KW-0547">Nucleotide-binding</keyword>
<dbReference type="Pfam" id="PF00005">
    <property type="entry name" value="ABC_tran"/>
    <property type="match status" value="2"/>
</dbReference>
<protein>
    <submittedName>
        <fullName evidence="14">Uncharacterized protein</fullName>
    </submittedName>
</protein>
<feature type="transmembrane region" description="Helical" evidence="10">
    <location>
        <begin position="787"/>
        <end position="811"/>
    </location>
</feature>
<organism evidence="14 15">
    <name type="scientific">Chytriomyces confervae</name>
    <dbReference type="NCBI Taxonomy" id="246404"/>
    <lineage>
        <taxon>Eukaryota</taxon>
        <taxon>Fungi</taxon>
        <taxon>Fungi incertae sedis</taxon>
        <taxon>Chytridiomycota</taxon>
        <taxon>Chytridiomycota incertae sedis</taxon>
        <taxon>Chytridiomycetes</taxon>
        <taxon>Chytridiales</taxon>
        <taxon>Chytriomycetaceae</taxon>
        <taxon>Chytriomyces</taxon>
    </lineage>
</organism>
<feature type="transmembrane region" description="Helical" evidence="10">
    <location>
        <begin position="125"/>
        <end position="148"/>
    </location>
</feature>
<dbReference type="SMART" id="SM00358">
    <property type="entry name" value="DSRM"/>
    <property type="match status" value="1"/>
</dbReference>
<evidence type="ECO:0000256" key="1">
    <source>
        <dbReference type="ARBA" id="ARBA00004141"/>
    </source>
</evidence>
<feature type="transmembrane region" description="Helical" evidence="10">
    <location>
        <begin position="238"/>
        <end position="259"/>
    </location>
</feature>
<accession>A0A507FN96</accession>
<dbReference type="Gene3D" id="3.30.160.20">
    <property type="match status" value="1"/>
</dbReference>
<feature type="domain" description="ABC transmembrane type-1" evidence="13">
    <location>
        <begin position="755"/>
        <end position="1027"/>
    </location>
</feature>
<sequence>MTQAWYNKVPSEGPLVHGIGSSTPSAELRAPWYMFPLQTWLTPLMRAASNHPLEFADLFRLLPKYEMASTAKRLEDEITRALDTVPTGTGTGMDAQLDAKNVALLKSKLMWICIRLFPKEMVFSLVLNLVSTATNITAPIIMASFLTFLEDKQAHAPSHGYYLCILFLLNQLANAFGWNSSQYYARGVAMAIRSAMSSVIYRKSMTMSTESRLKFSNGQVFNLIASDCANLETSFRDLTGLVAIPAIAIGLTALCVIYLGVPGAIGMTILILGIFLASFFMGRMLTLERQALKATDIRVKSTSEVLNTIKLVKLFAWENSFTNRIYDHREAELAAQRNIRVATVVIEMFIFGLPLLSNLAVFTLFFVFGNELTTANVFTALTIINLIRSPISYIPFYFQLTWTGVVSFERIADFLLSPNRENQPTQHEASESDENAIVIQKGCFSWPGANEDGFASEETVVEDDSMNAADTEMVPIGASNLKRINLTFKKGTLTLIAGPVGAGKSSLLHAILGDMNRTEGTLDIYGQISYASQTPWLQSASIRDNILFGAAFDQQRYSTVLKACALERDLSLFSDGDQSQIGEKGVTMSGGQAARIGLARAVYADRDILLLDDPLAAVDAHVGKHLLESCLLQLCKGKTVILVTHQMQIASRVDNIVLMHNGLVMESGSYNELMTRETRFASLMQSFAGEGSSDQNSKPKPSRPKSASQNEVQIEADTAKALMVVEERAFGSVALKYYSAYLLKTGGVFVLSFFLVCAIVWQAVRVFTDLWLTYWLSGVFPSFSSLAYILVYLGLAVAQSVLLFGISYGIAVGTINANRKLHNECLNSVMNAPMSFFETNPLGRIISRFSKDFSEVDRQLPVLIQQVMESTLSLIGTVVLIAYAVPLCLVLVVILFPLYLHFLKFFRASIRELKRLENLSRSPLYAHISETLSGLSTIRSYDRMHDFYTLQNAFLDAGNQPIYLKSVAECWMSNRAESFIAVLIFAVALVGLVTNADAPLLGLGLSYALALMAIVNGLLPRVADLEARMNSIERIFHYITELPSEKKEHDASVSESWPTKGMIEFNRFSLRYRDDLDPVLHDLSFRIPAGEKVGVVGRTGAGKSTIITAAFRLVEGCEGSISIDGVDVGKLSLDSLRSRLAIIPQAPTLFEGTIRFNLDPLHECDDEDIWHVLGRCALKEYVSMLDQKLDSPVLEGGANLSVGQRQLLCLGRAMLRKSKLLFIDEATASVDVETDSFIQQVIREEFEDATVVCIAHRLGTLIDYDKIMVLDAGELIEYDAPHVLLRDPGSSFSSLVDEMGESSASMLRGLAETAFYASYNAISQLNLRCQKQRLATPRFEIESTQGAAHMPQFKMAVTVNERRFVGSYWSPSKAMAKAEVAAAALVGLGWAPAESGSVAREDPVQPVQAEPIEPSHQPVAPPPPITQPKNSEGGAPAPLIATDNWAISQFYDLARTQNVNVTDMYHPTAQGFKCYFMWGTRQLPMSDSHVRKKDAKLHAAQLGLAEIASSITNSLSTEVISKSMDLSTPPAETQQSSSLSSSLPSFESPSQVHSSSLNARPLIPPPPQPPVDPTVILASLYKIQYPLDPSPPIYTEMSTAAGFQYAVALNGRVVATSDVFVTKHAAKRHAAQSGLQILIQWSQDAKKRKRTESGSQSGGASVASNTLLNSISAECIDADETFGRLPDLSLGEGGPDRWDVLADCFSKSLGGSGDMRKCTHNIIASVRLALQQHSELNIDRVVVSGAFGRGTNLIFDTMVELVLVRNRSGAAQPEGTLSSALLSDNAFHSLVVQAIEKSTISSCVRFLKPFANDGSVHLWYNGIQSVRFFVVEGVNFAPAGDKCEDIKVPRYRQIMHHGTALLELRNQLINSMDNVDSDLWNSTLSESTALFFRNHAFSAPLARLLKYWALSLSFSPNVSRLALSNVLDYVAAYAWDQMERALSEFDPKRASLSLALETALRFIENNDKMRIFWTEFYTRDEIQSKISSTASFPLLLDPVNPFRNLYDSIPKSAWNAMATCAKSSRDGIFEQVLPRGSDFVRTAFNPQLRTAFDVLYLYTSVSITTSKDSFNFTIPDFQLKPVTGCSPSSSTSTAQETLEEGEISEKRSNLASMQTLKLSSEETVESLARLLQANLAMQIFAFQFKSTNGRPEDFDSGVAVSGGAVGHAEVSMMVEAAIASWRGSLRVACDAGVGVRPEGALVGCLLLPVFAKFAVSIEMVVKV</sequence>
<feature type="transmembrane region" description="Helical" evidence="10">
    <location>
        <begin position="265"/>
        <end position="285"/>
    </location>
</feature>
<feature type="domain" description="DRBM" evidence="11">
    <location>
        <begin position="1320"/>
        <end position="1390"/>
    </location>
</feature>
<feature type="transmembrane region" description="Helical" evidence="10">
    <location>
        <begin position="874"/>
        <end position="900"/>
    </location>
</feature>
<dbReference type="GO" id="GO:0140359">
    <property type="term" value="F:ABC-type transporter activity"/>
    <property type="evidence" value="ECO:0007669"/>
    <property type="project" value="InterPro"/>
</dbReference>
<evidence type="ECO:0000313" key="14">
    <source>
        <dbReference type="EMBL" id="TPX77160.1"/>
    </source>
</evidence>
<dbReference type="PROSITE" id="PS00211">
    <property type="entry name" value="ABC_TRANSPORTER_1"/>
    <property type="match status" value="2"/>
</dbReference>
<feature type="compositionally biased region" description="Low complexity" evidence="9">
    <location>
        <begin position="1536"/>
        <end position="1550"/>
    </location>
</feature>
<evidence type="ECO:0000256" key="3">
    <source>
        <dbReference type="ARBA" id="ARBA00022692"/>
    </source>
</evidence>
<evidence type="ECO:0000259" key="13">
    <source>
        <dbReference type="PROSITE" id="PS50929"/>
    </source>
</evidence>
<feature type="region of interest" description="Disordered" evidence="9">
    <location>
        <begin position="1410"/>
        <end position="1437"/>
    </location>
</feature>
<dbReference type="SUPFAM" id="SSF52540">
    <property type="entry name" value="P-loop containing nucleoside triphosphate hydrolases"/>
    <property type="match status" value="2"/>
</dbReference>
<dbReference type="FunFam" id="1.20.1560.10:FF:000010">
    <property type="entry name" value="Multidrug resistance-associated ABC transporter"/>
    <property type="match status" value="1"/>
</dbReference>
<dbReference type="Pfam" id="PF00035">
    <property type="entry name" value="dsrm"/>
    <property type="match status" value="1"/>
</dbReference>
<dbReference type="PROSITE" id="PS50893">
    <property type="entry name" value="ABC_TRANSPORTER_2"/>
    <property type="match status" value="2"/>
</dbReference>
<evidence type="ECO:0000256" key="8">
    <source>
        <dbReference type="PROSITE-ProRule" id="PRU00266"/>
    </source>
</evidence>
<dbReference type="GO" id="GO:0003723">
    <property type="term" value="F:RNA binding"/>
    <property type="evidence" value="ECO:0007669"/>
    <property type="project" value="UniProtKB-UniRule"/>
</dbReference>
<dbReference type="Gene3D" id="3.40.50.300">
    <property type="entry name" value="P-loop containing nucleotide triphosphate hydrolases"/>
    <property type="match status" value="2"/>
</dbReference>
<dbReference type="CDD" id="cd03250">
    <property type="entry name" value="ABCC_MRP_domain1"/>
    <property type="match status" value="1"/>
</dbReference>
<dbReference type="EMBL" id="QEAP01000027">
    <property type="protein sequence ID" value="TPX77160.1"/>
    <property type="molecule type" value="Genomic_DNA"/>
</dbReference>
<feature type="transmembrane region" description="Helical" evidence="10">
    <location>
        <begin position="344"/>
        <end position="369"/>
    </location>
</feature>
<evidence type="ECO:0000256" key="4">
    <source>
        <dbReference type="ARBA" id="ARBA00022741"/>
    </source>
</evidence>
<dbReference type="Gene3D" id="1.10.1410.20">
    <property type="entry name" value="2'-5'-oligoadenylate synthetase 1, domain 2"/>
    <property type="match status" value="1"/>
</dbReference>
<gene>
    <name evidence="14" type="ORF">CcCBS67573_g01568</name>
</gene>
<name>A0A507FN96_9FUNG</name>
<dbReference type="InterPro" id="IPR027417">
    <property type="entry name" value="P-loop_NTPase"/>
</dbReference>
<dbReference type="CDD" id="cd18579">
    <property type="entry name" value="ABC_6TM_ABCC_D1"/>
    <property type="match status" value="1"/>
</dbReference>
<dbReference type="STRING" id="246404.A0A507FN96"/>
<dbReference type="OrthoDB" id="4865934at2759"/>
<dbReference type="InterPro" id="IPR036640">
    <property type="entry name" value="ABC1_TM_sf"/>
</dbReference>
<evidence type="ECO:0000256" key="2">
    <source>
        <dbReference type="ARBA" id="ARBA00022448"/>
    </source>
</evidence>
<feature type="region of interest" description="Disordered" evidence="9">
    <location>
        <begin position="689"/>
        <end position="711"/>
    </location>
</feature>
<feature type="transmembrane region" description="Helical" evidence="10">
    <location>
        <begin position="375"/>
        <end position="398"/>
    </location>
</feature>
<evidence type="ECO:0000256" key="5">
    <source>
        <dbReference type="ARBA" id="ARBA00022840"/>
    </source>
</evidence>
<dbReference type="SMART" id="SM00382">
    <property type="entry name" value="AAA"/>
    <property type="match status" value="2"/>
</dbReference>
<feature type="region of interest" description="Disordered" evidence="9">
    <location>
        <begin position="2085"/>
        <end position="2105"/>
    </location>
</feature>
<feature type="transmembrane region" description="Helical" evidence="10">
    <location>
        <begin position="746"/>
        <end position="767"/>
    </location>
</feature>
<dbReference type="Gene3D" id="1.20.1560.10">
    <property type="entry name" value="ABC transporter type 1, transmembrane domain"/>
    <property type="match status" value="2"/>
</dbReference>
<dbReference type="SUPFAM" id="SSF90123">
    <property type="entry name" value="ABC transporter transmembrane region"/>
    <property type="match status" value="2"/>
</dbReference>
<dbReference type="PROSITE" id="PS50929">
    <property type="entry name" value="ABC_TM1F"/>
    <property type="match status" value="2"/>
</dbReference>
<keyword evidence="3 10" id="KW-0812">Transmembrane</keyword>
<dbReference type="SUPFAM" id="SSF81631">
    <property type="entry name" value="PAP/OAS1 substrate-binding domain"/>
    <property type="match status" value="1"/>
</dbReference>
<dbReference type="FunFam" id="3.40.50.300:FF:000997">
    <property type="entry name" value="Multidrug resistance-associated protein 1"/>
    <property type="match status" value="1"/>
</dbReference>
<comment type="subcellular location">
    <subcellularLocation>
        <location evidence="1">Membrane</location>
        <topology evidence="1">Multi-pass membrane protein</topology>
    </subcellularLocation>
</comment>
<dbReference type="InterPro" id="IPR003439">
    <property type="entry name" value="ABC_transporter-like_ATP-bd"/>
</dbReference>
<dbReference type="PROSITE" id="PS50137">
    <property type="entry name" value="DS_RBD"/>
    <property type="match status" value="1"/>
</dbReference>
<dbReference type="Pfam" id="PF10421">
    <property type="entry name" value="OAS1_C"/>
    <property type="match status" value="1"/>
</dbReference>
<keyword evidence="6 10" id="KW-1133">Transmembrane helix</keyword>
<feature type="compositionally biased region" description="Polar residues" evidence="9">
    <location>
        <begin position="1523"/>
        <end position="1535"/>
    </location>
</feature>
<dbReference type="InterPro" id="IPR044726">
    <property type="entry name" value="ABCC_6TM_D2"/>
</dbReference>
<keyword evidence="7 10" id="KW-0472">Membrane</keyword>
<evidence type="ECO:0000259" key="12">
    <source>
        <dbReference type="PROSITE" id="PS50893"/>
    </source>
</evidence>
<dbReference type="PANTHER" id="PTHR24223">
    <property type="entry name" value="ATP-BINDING CASSETTE SUB-FAMILY C"/>
    <property type="match status" value="1"/>
</dbReference>
<dbReference type="CDD" id="cd18580">
    <property type="entry name" value="ABC_6TM_ABCC_D2"/>
    <property type="match status" value="1"/>
</dbReference>
<dbReference type="InterPro" id="IPR011527">
    <property type="entry name" value="ABC1_TM_dom"/>
</dbReference>
<dbReference type="CDD" id="cd03244">
    <property type="entry name" value="ABCC_MRP_domain2"/>
    <property type="match status" value="1"/>
</dbReference>
<feature type="compositionally biased region" description="Polar residues" evidence="9">
    <location>
        <begin position="2085"/>
        <end position="2096"/>
    </location>
</feature>
<feature type="transmembrane region" description="Helical" evidence="10">
    <location>
        <begin position="976"/>
        <end position="993"/>
    </location>
</feature>
<evidence type="ECO:0000256" key="9">
    <source>
        <dbReference type="SAM" id="MobiDB-lite"/>
    </source>
</evidence>
<evidence type="ECO:0000313" key="15">
    <source>
        <dbReference type="Proteomes" id="UP000320333"/>
    </source>
</evidence>
<evidence type="ECO:0000256" key="7">
    <source>
        <dbReference type="ARBA" id="ARBA00023136"/>
    </source>
</evidence>
<dbReference type="GO" id="GO:0005524">
    <property type="term" value="F:ATP binding"/>
    <property type="evidence" value="ECO:0007669"/>
    <property type="project" value="UniProtKB-KW"/>
</dbReference>
<feature type="domain" description="ABC transmembrane type-1" evidence="13">
    <location>
        <begin position="122"/>
        <end position="398"/>
    </location>
</feature>
<dbReference type="GO" id="GO:0016887">
    <property type="term" value="F:ATP hydrolysis activity"/>
    <property type="evidence" value="ECO:0007669"/>
    <property type="project" value="InterPro"/>
</dbReference>
<keyword evidence="5" id="KW-0067">ATP-binding</keyword>
<dbReference type="InterPro" id="IPR014720">
    <property type="entry name" value="dsRBD_dom"/>
</dbReference>
<comment type="caution">
    <text evidence="14">The sequence shown here is derived from an EMBL/GenBank/DDBJ whole genome shotgun (WGS) entry which is preliminary data.</text>
</comment>
<evidence type="ECO:0000259" key="11">
    <source>
        <dbReference type="PROSITE" id="PS50137"/>
    </source>
</evidence>
<feature type="transmembrane region" description="Helical" evidence="10">
    <location>
        <begin position="1000"/>
        <end position="1019"/>
    </location>
</feature>
<dbReference type="InterPro" id="IPR018952">
    <property type="entry name" value="2-5-oligoAdlate_synth_1_dom2/C"/>
</dbReference>
<proteinExistence type="predicted"/>
<dbReference type="InterPro" id="IPR050173">
    <property type="entry name" value="ABC_transporter_C-like"/>
</dbReference>
<reference evidence="14 15" key="1">
    <citation type="journal article" date="2019" name="Sci. Rep.">
        <title>Comparative genomics of chytrid fungi reveal insights into the obligate biotrophic and pathogenic lifestyle of Synchytrium endobioticum.</title>
        <authorList>
            <person name="van de Vossenberg B.T.L.H."/>
            <person name="Warris S."/>
            <person name="Nguyen H.D.T."/>
            <person name="van Gent-Pelzer M.P.E."/>
            <person name="Joly D.L."/>
            <person name="van de Geest H.C."/>
            <person name="Bonants P.J.M."/>
            <person name="Smith D.S."/>
            <person name="Levesque C.A."/>
            <person name="van der Lee T.A.J."/>
        </authorList>
    </citation>
    <scope>NUCLEOTIDE SEQUENCE [LARGE SCALE GENOMIC DNA]</scope>
    <source>
        <strain evidence="14 15">CBS 675.73</strain>
    </source>
</reference>
<dbReference type="InterPro" id="IPR003593">
    <property type="entry name" value="AAA+_ATPase"/>
</dbReference>
<dbReference type="InterPro" id="IPR017871">
    <property type="entry name" value="ABC_transporter-like_CS"/>
</dbReference>
<evidence type="ECO:0000256" key="10">
    <source>
        <dbReference type="SAM" id="Phobius"/>
    </source>
</evidence>
<evidence type="ECO:0000256" key="6">
    <source>
        <dbReference type="ARBA" id="ARBA00022989"/>
    </source>
</evidence>
<keyword evidence="2" id="KW-0813">Transport</keyword>
<feature type="region of interest" description="Disordered" evidence="9">
    <location>
        <begin position="1523"/>
        <end position="1569"/>
    </location>
</feature>
<keyword evidence="8" id="KW-0694">RNA-binding</keyword>
<feature type="transmembrane region" description="Helical" evidence="10">
    <location>
        <begin position="160"/>
        <end position="177"/>
    </location>
</feature>
<feature type="domain" description="ABC transporter" evidence="12">
    <location>
        <begin position="1063"/>
        <end position="1297"/>
    </location>
</feature>
<feature type="domain" description="ABC transporter" evidence="12">
    <location>
        <begin position="466"/>
        <end position="686"/>
    </location>
</feature>
<dbReference type="Pfam" id="PF00664">
    <property type="entry name" value="ABC_membrane"/>
    <property type="match status" value="2"/>
</dbReference>
<dbReference type="InterPro" id="IPR044746">
    <property type="entry name" value="ABCC_6TM_D1"/>
</dbReference>
<dbReference type="GO" id="GO:0016020">
    <property type="term" value="C:membrane"/>
    <property type="evidence" value="ECO:0007669"/>
    <property type="project" value="UniProtKB-SubCell"/>
</dbReference>
<dbReference type="FunFam" id="3.40.50.300:FF:000163">
    <property type="entry name" value="Multidrug resistance-associated protein member 4"/>
    <property type="match status" value="1"/>
</dbReference>
<keyword evidence="15" id="KW-1185">Reference proteome</keyword>